<dbReference type="InterPro" id="IPR057135">
    <property type="entry name" value="At4g27190-like_LRR"/>
</dbReference>
<feature type="transmembrane region" description="Helical" evidence="11">
    <location>
        <begin position="377"/>
        <end position="397"/>
    </location>
</feature>
<dbReference type="Pfam" id="PF23247">
    <property type="entry name" value="LRR_RPS2"/>
    <property type="match status" value="2"/>
</dbReference>
<keyword evidence="16" id="KW-1185">Reference proteome</keyword>
<reference evidence="15" key="2">
    <citation type="submission" date="2023-06" db="EMBL/GenBank/DDBJ databases">
        <authorList>
            <person name="Swenson N.G."/>
            <person name="Wegrzyn J.L."/>
            <person name="Mcevoy S.L."/>
        </authorList>
    </citation>
    <scope>NUCLEOTIDE SEQUENCE</scope>
    <source>
        <strain evidence="15">NS2018</strain>
        <tissue evidence="15">Leaf</tissue>
    </source>
</reference>
<keyword evidence="9 11" id="KW-0472">Membrane</keyword>
<dbReference type="GO" id="GO:0005886">
    <property type="term" value="C:plasma membrane"/>
    <property type="evidence" value="ECO:0007669"/>
    <property type="project" value="UniProtKB-SubCell"/>
</dbReference>
<comment type="subcellular location">
    <subcellularLocation>
        <location evidence="1">Cell membrane</location>
        <topology evidence="1">Multi-pass membrane protein</topology>
    </subcellularLocation>
</comment>
<dbReference type="PANTHER" id="PTHR30540">
    <property type="entry name" value="OSMOTIC STRESS POTASSIUM TRANSPORTER"/>
    <property type="match status" value="1"/>
</dbReference>
<name>A0AA39ST85_ACESA</name>
<dbReference type="InterPro" id="IPR003855">
    <property type="entry name" value="K+_transporter"/>
</dbReference>
<evidence type="ECO:0000256" key="6">
    <source>
        <dbReference type="ARBA" id="ARBA00022958"/>
    </source>
</evidence>
<keyword evidence="8" id="KW-0406">Ion transport</keyword>
<evidence type="ECO:0000256" key="7">
    <source>
        <dbReference type="ARBA" id="ARBA00022989"/>
    </source>
</evidence>
<comment type="similarity">
    <text evidence="2">Belongs to the HAK/KUP transporter (TC 2.A.72.3) family.</text>
</comment>
<dbReference type="Gene3D" id="3.80.10.10">
    <property type="entry name" value="Ribonuclease Inhibitor"/>
    <property type="match status" value="1"/>
</dbReference>
<dbReference type="Pfam" id="PF02705">
    <property type="entry name" value="K_trans"/>
    <property type="match status" value="1"/>
</dbReference>
<evidence type="ECO:0000256" key="1">
    <source>
        <dbReference type="ARBA" id="ARBA00004651"/>
    </source>
</evidence>
<sequence length="668" mass="76967">MVETIPLIKRSKVKKKKEREGKRRKRRKRLSSPPTSIAVAAKRERNKRDPRRRTSVGVVALVGIIAPLVDTIFSNRPLLFVLKANFILFLADKDPSTSLSWWPVSWDPFSLLESLVLSHLFNLEKVYNGQLGAESFHHLRIIKVEYCDELKNIFSFSTVGGLQKLQEIEVSCCANMKEIFAIGSEEDIINNEVIDEINYFNELGSITLIRLPRLISFCSRLISEGKVYTDTPFFNEKVTFPSLKKIEMSGANKLLTAFQFNMFERFSRLESLTVRNCDSLEQIFGLQGEHFEESHSHSALVTQSSVLAAVIASQAMISGSFSIIQQSLSLGYFPRVKVMHTSAKYEGQVCIPEVNYLLMFACVGFTLGFRRTTEKIGNAYVVIIGSMELAYLSSVLYKFDQGGYLPLVFVALLMTVMFVWNNVYRKKYYYELERKISSKRLKEIALDRNAYRIPGLAMFCSELVQGIPPIFKHYAANVPALHSVLVFVSKESLLIIKVPLEERFIFRRVEPKELNVFHCVARYGYTDVQNKEEEHFESMLIEKLKEFIIEDYKFHPTTTDPKKNIVEVESEDLAEQQQQQAEEDVIQEENSEEAMVREIEMVDRAWRDGVVHLLSENEVVEAEGAGILKRWMINYAYNFIKRNLRQYEKVFDHIPRKSMLKVGMTNEL</sequence>
<evidence type="ECO:0000259" key="12">
    <source>
        <dbReference type="Pfam" id="PF02705"/>
    </source>
</evidence>
<feature type="domain" description="K+ potassium transporter C-terminal" evidence="13">
    <location>
        <begin position="454"/>
        <end position="667"/>
    </location>
</feature>
<keyword evidence="5 11" id="KW-0812">Transmembrane</keyword>
<feature type="region of interest" description="Disordered" evidence="10">
    <location>
        <begin position="1"/>
        <end position="51"/>
    </location>
</feature>
<accession>A0AA39ST85</accession>
<dbReference type="GO" id="GO:0015079">
    <property type="term" value="F:potassium ion transmembrane transporter activity"/>
    <property type="evidence" value="ECO:0007669"/>
    <property type="project" value="InterPro"/>
</dbReference>
<evidence type="ECO:0000256" key="2">
    <source>
        <dbReference type="ARBA" id="ARBA00008440"/>
    </source>
</evidence>
<dbReference type="EMBL" id="JAUESC010000004">
    <property type="protein sequence ID" value="KAK0594855.1"/>
    <property type="molecule type" value="Genomic_DNA"/>
</dbReference>
<proteinExistence type="inferred from homology"/>
<evidence type="ECO:0000256" key="8">
    <source>
        <dbReference type="ARBA" id="ARBA00023065"/>
    </source>
</evidence>
<dbReference type="InterPro" id="IPR053952">
    <property type="entry name" value="K_trans_C"/>
</dbReference>
<evidence type="ECO:0000256" key="5">
    <source>
        <dbReference type="ARBA" id="ARBA00022692"/>
    </source>
</evidence>
<evidence type="ECO:0000259" key="13">
    <source>
        <dbReference type="Pfam" id="PF22776"/>
    </source>
</evidence>
<feature type="domain" description="Disease resistance protein At4g27190-like leucine-rich repeats" evidence="14">
    <location>
        <begin position="237"/>
        <end position="297"/>
    </location>
</feature>
<feature type="domain" description="K+ potassium transporter integral membrane" evidence="12">
    <location>
        <begin position="305"/>
        <end position="381"/>
    </location>
</feature>
<keyword evidence="4" id="KW-0633">Potassium transport</keyword>
<keyword evidence="7 11" id="KW-1133">Transmembrane helix</keyword>
<dbReference type="InterPro" id="IPR053951">
    <property type="entry name" value="K_trans_N"/>
</dbReference>
<feature type="transmembrane region" description="Helical" evidence="11">
    <location>
        <begin position="403"/>
        <end position="424"/>
    </location>
</feature>
<protein>
    <submittedName>
        <fullName evidence="15">Uncharacterized protein</fullName>
    </submittedName>
</protein>
<dbReference type="InterPro" id="IPR032675">
    <property type="entry name" value="LRR_dom_sf"/>
</dbReference>
<keyword evidence="6" id="KW-0630">Potassium</keyword>
<dbReference type="Proteomes" id="UP001168877">
    <property type="component" value="Unassembled WGS sequence"/>
</dbReference>
<feature type="compositionally biased region" description="Basic residues" evidence="10">
    <location>
        <begin position="9"/>
        <end position="30"/>
    </location>
</feature>
<evidence type="ECO:0000256" key="10">
    <source>
        <dbReference type="SAM" id="MobiDB-lite"/>
    </source>
</evidence>
<evidence type="ECO:0000256" key="9">
    <source>
        <dbReference type="ARBA" id="ARBA00023136"/>
    </source>
</evidence>
<evidence type="ECO:0000256" key="3">
    <source>
        <dbReference type="ARBA" id="ARBA00022448"/>
    </source>
</evidence>
<dbReference type="SUPFAM" id="SSF52047">
    <property type="entry name" value="RNI-like"/>
    <property type="match status" value="1"/>
</dbReference>
<reference evidence="15" key="1">
    <citation type="journal article" date="2022" name="Plant J.">
        <title>Strategies of tolerance reflected in two North American maple genomes.</title>
        <authorList>
            <person name="McEvoy S.L."/>
            <person name="Sezen U.U."/>
            <person name="Trouern-Trend A."/>
            <person name="McMahon S.M."/>
            <person name="Schaberg P.G."/>
            <person name="Yang J."/>
            <person name="Wegrzyn J.L."/>
            <person name="Swenson N.G."/>
        </authorList>
    </citation>
    <scope>NUCLEOTIDE SEQUENCE</scope>
    <source>
        <strain evidence="15">NS2018</strain>
    </source>
</reference>
<evidence type="ECO:0000259" key="14">
    <source>
        <dbReference type="Pfam" id="PF23247"/>
    </source>
</evidence>
<feature type="domain" description="Disease resistance protein At4g27190-like leucine-rich repeats" evidence="14">
    <location>
        <begin position="114"/>
        <end position="215"/>
    </location>
</feature>
<gene>
    <name evidence="15" type="ORF">LWI29_001277</name>
</gene>
<evidence type="ECO:0000313" key="15">
    <source>
        <dbReference type="EMBL" id="KAK0594855.1"/>
    </source>
</evidence>
<evidence type="ECO:0000256" key="11">
    <source>
        <dbReference type="SAM" id="Phobius"/>
    </source>
</evidence>
<evidence type="ECO:0000313" key="16">
    <source>
        <dbReference type="Proteomes" id="UP001168877"/>
    </source>
</evidence>
<dbReference type="AlphaFoldDB" id="A0AA39ST85"/>
<organism evidence="15 16">
    <name type="scientific">Acer saccharum</name>
    <name type="common">Sugar maple</name>
    <dbReference type="NCBI Taxonomy" id="4024"/>
    <lineage>
        <taxon>Eukaryota</taxon>
        <taxon>Viridiplantae</taxon>
        <taxon>Streptophyta</taxon>
        <taxon>Embryophyta</taxon>
        <taxon>Tracheophyta</taxon>
        <taxon>Spermatophyta</taxon>
        <taxon>Magnoliopsida</taxon>
        <taxon>eudicotyledons</taxon>
        <taxon>Gunneridae</taxon>
        <taxon>Pentapetalae</taxon>
        <taxon>rosids</taxon>
        <taxon>malvids</taxon>
        <taxon>Sapindales</taxon>
        <taxon>Sapindaceae</taxon>
        <taxon>Hippocastanoideae</taxon>
        <taxon>Acereae</taxon>
        <taxon>Acer</taxon>
    </lineage>
</organism>
<evidence type="ECO:0000256" key="4">
    <source>
        <dbReference type="ARBA" id="ARBA00022538"/>
    </source>
</evidence>
<keyword evidence="3" id="KW-0813">Transport</keyword>
<dbReference type="PANTHER" id="PTHR30540:SF87">
    <property type="entry name" value="POTASSIUM TRANSPORTER"/>
    <property type="match status" value="1"/>
</dbReference>
<dbReference type="Pfam" id="PF22776">
    <property type="entry name" value="K_trans_C"/>
    <property type="match status" value="1"/>
</dbReference>
<feature type="transmembrane region" description="Helical" evidence="11">
    <location>
        <begin position="354"/>
        <end position="370"/>
    </location>
</feature>
<comment type="caution">
    <text evidence="15">The sequence shown here is derived from an EMBL/GenBank/DDBJ whole genome shotgun (WGS) entry which is preliminary data.</text>
</comment>